<dbReference type="OrthoDB" id="10453435at2759"/>
<proteinExistence type="predicted"/>
<protein>
    <recommendedName>
        <fullName evidence="4">Transmembrane protein</fullName>
    </recommendedName>
</protein>
<accession>A0A2P5CKP6</accession>
<gene>
    <name evidence="2" type="ORF">PanWU01x14_145200</name>
</gene>
<evidence type="ECO:0008006" key="4">
    <source>
        <dbReference type="Google" id="ProtNLM"/>
    </source>
</evidence>
<name>A0A2P5CKP6_PARAD</name>
<keyword evidence="3" id="KW-1185">Reference proteome</keyword>
<organism evidence="2 3">
    <name type="scientific">Parasponia andersonii</name>
    <name type="common">Sponia andersonii</name>
    <dbReference type="NCBI Taxonomy" id="3476"/>
    <lineage>
        <taxon>Eukaryota</taxon>
        <taxon>Viridiplantae</taxon>
        <taxon>Streptophyta</taxon>
        <taxon>Embryophyta</taxon>
        <taxon>Tracheophyta</taxon>
        <taxon>Spermatophyta</taxon>
        <taxon>Magnoliopsida</taxon>
        <taxon>eudicotyledons</taxon>
        <taxon>Gunneridae</taxon>
        <taxon>Pentapetalae</taxon>
        <taxon>rosids</taxon>
        <taxon>fabids</taxon>
        <taxon>Rosales</taxon>
        <taxon>Cannabaceae</taxon>
        <taxon>Parasponia</taxon>
    </lineage>
</organism>
<keyword evidence="1" id="KW-0472">Membrane</keyword>
<keyword evidence="1" id="KW-0812">Transmembrane</keyword>
<dbReference type="AlphaFoldDB" id="A0A2P5CKP6"/>
<evidence type="ECO:0000313" key="2">
    <source>
        <dbReference type="EMBL" id="PON61604.1"/>
    </source>
</evidence>
<evidence type="ECO:0000256" key="1">
    <source>
        <dbReference type="SAM" id="Phobius"/>
    </source>
</evidence>
<feature type="transmembrane region" description="Helical" evidence="1">
    <location>
        <begin position="69"/>
        <end position="92"/>
    </location>
</feature>
<dbReference type="EMBL" id="JXTB01000120">
    <property type="protein sequence ID" value="PON61604.1"/>
    <property type="molecule type" value="Genomic_DNA"/>
</dbReference>
<sequence>MRVTSMLLIALVVLKPSMWVTLSWSICAKNVFQLVLFISFSLGSSNHSPTRNSSGQTLILSTSLLDGKFLPSLMLLICSSIFLLMLQHLFLLSSRSRALPR</sequence>
<reference evidence="3" key="1">
    <citation type="submission" date="2016-06" db="EMBL/GenBank/DDBJ databases">
        <title>Parallel loss of symbiosis genes in relatives of nitrogen-fixing non-legume Parasponia.</title>
        <authorList>
            <person name="Van Velzen R."/>
            <person name="Holmer R."/>
            <person name="Bu F."/>
            <person name="Rutten L."/>
            <person name="Van Zeijl A."/>
            <person name="Liu W."/>
            <person name="Santuari L."/>
            <person name="Cao Q."/>
            <person name="Sharma T."/>
            <person name="Shen D."/>
            <person name="Roswanjaya Y."/>
            <person name="Wardhani T."/>
            <person name="Kalhor M.S."/>
            <person name="Jansen J."/>
            <person name="Van den Hoogen J."/>
            <person name="Gungor B."/>
            <person name="Hartog M."/>
            <person name="Hontelez J."/>
            <person name="Verver J."/>
            <person name="Yang W.-C."/>
            <person name="Schijlen E."/>
            <person name="Repin R."/>
            <person name="Schilthuizen M."/>
            <person name="Schranz E."/>
            <person name="Heidstra R."/>
            <person name="Miyata K."/>
            <person name="Fedorova E."/>
            <person name="Kohlen W."/>
            <person name="Bisseling T."/>
            <person name="Smit S."/>
            <person name="Geurts R."/>
        </authorList>
    </citation>
    <scope>NUCLEOTIDE SEQUENCE [LARGE SCALE GENOMIC DNA]</scope>
    <source>
        <strain evidence="3">cv. WU1-14</strain>
    </source>
</reference>
<keyword evidence="1" id="KW-1133">Transmembrane helix</keyword>
<comment type="caution">
    <text evidence="2">The sequence shown here is derived from an EMBL/GenBank/DDBJ whole genome shotgun (WGS) entry which is preliminary data.</text>
</comment>
<evidence type="ECO:0000313" key="3">
    <source>
        <dbReference type="Proteomes" id="UP000237105"/>
    </source>
</evidence>
<dbReference type="Proteomes" id="UP000237105">
    <property type="component" value="Unassembled WGS sequence"/>
</dbReference>